<evidence type="ECO:0000256" key="7">
    <source>
        <dbReference type="SAM" id="MobiDB-lite"/>
    </source>
</evidence>
<evidence type="ECO:0000313" key="8">
    <source>
        <dbReference type="Ensembl" id="ENSECAP00000081852.1"/>
    </source>
</evidence>
<keyword evidence="4" id="KW-0532">Neurotransmitter transport</keyword>
<feature type="compositionally biased region" description="Basic and acidic residues" evidence="7">
    <location>
        <begin position="23"/>
        <end position="33"/>
    </location>
</feature>
<dbReference type="AlphaFoldDB" id="A0A9L0T6F2"/>
<keyword evidence="5" id="KW-0770">Synapse</keyword>
<evidence type="ECO:0000313" key="9">
    <source>
        <dbReference type="Proteomes" id="UP000002281"/>
    </source>
</evidence>
<evidence type="ECO:0000256" key="4">
    <source>
        <dbReference type="ARBA" id="ARBA00022775"/>
    </source>
</evidence>
<name>A0A9L0T6F2_HORSE</name>
<dbReference type="PANTHER" id="PTHR16705">
    <property type="entry name" value="COMPLEXIN"/>
    <property type="match status" value="1"/>
</dbReference>
<reference evidence="8 9" key="1">
    <citation type="journal article" date="2009" name="Science">
        <title>Genome sequence, comparative analysis, and population genetics of the domestic horse.</title>
        <authorList>
            <consortium name="Broad Institute Genome Sequencing Platform"/>
            <consortium name="Broad Institute Whole Genome Assembly Team"/>
            <person name="Wade C.M."/>
            <person name="Giulotto E."/>
            <person name="Sigurdsson S."/>
            <person name="Zoli M."/>
            <person name="Gnerre S."/>
            <person name="Imsland F."/>
            <person name="Lear T.L."/>
            <person name="Adelson D.L."/>
            <person name="Bailey E."/>
            <person name="Bellone R.R."/>
            <person name="Bloecker H."/>
            <person name="Distl O."/>
            <person name="Edgar R.C."/>
            <person name="Garber M."/>
            <person name="Leeb T."/>
            <person name="Mauceli E."/>
            <person name="MacLeod J.N."/>
            <person name="Penedo M.C.T."/>
            <person name="Raison J.M."/>
            <person name="Sharpe T."/>
            <person name="Vogel J."/>
            <person name="Andersson L."/>
            <person name="Antczak D.F."/>
            <person name="Biagi T."/>
            <person name="Binns M.M."/>
            <person name="Chowdhary B.P."/>
            <person name="Coleman S.J."/>
            <person name="Della Valle G."/>
            <person name="Fryc S."/>
            <person name="Guerin G."/>
            <person name="Hasegawa T."/>
            <person name="Hill E.W."/>
            <person name="Jurka J."/>
            <person name="Kiialainen A."/>
            <person name="Lindgren G."/>
            <person name="Liu J."/>
            <person name="Magnani E."/>
            <person name="Mickelson J.R."/>
            <person name="Murray J."/>
            <person name="Nergadze S.G."/>
            <person name="Onofrio R."/>
            <person name="Pedroni S."/>
            <person name="Piras M.F."/>
            <person name="Raudsepp T."/>
            <person name="Rocchi M."/>
            <person name="Roeed K.H."/>
            <person name="Ryder O.A."/>
            <person name="Searle S."/>
            <person name="Skow L."/>
            <person name="Swinburne J.E."/>
            <person name="Syvaenen A.C."/>
            <person name="Tozaki T."/>
            <person name="Valberg S.J."/>
            <person name="Vaudin M."/>
            <person name="White J.R."/>
            <person name="Zody M.C."/>
            <person name="Lander E.S."/>
            <person name="Lindblad-Toh K."/>
        </authorList>
    </citation>
    <scope>NUCLEOTIDE SEQUENCE [LARGE SCALE GENOMIC DNA]</scope>
    <source>
        <strain evidence="8 9">Thoroughbred</strain>
    </source>
</reference>
<feature type="region of interest" description="Disordered" evidence="7">
    <location>
        <begin position="107"/>
        <end position="155"/>
    </location>
</feature>
<gene>
    <name evidence="8" type="primary">LMAN1L</name>
    <name evidence="8" type="synonym">CPLX3</name>
</gene>
<organism evidence="8 9">
    <name type="scientific">Equus caballus</name>
    <name type="common">Horse</name>
    <dbReference type="NCBI Taxonomy" id="9796"/>
    <lineage>
        <taxon>Eukaryota</taxon>
        <taxon>Metazoa</taxon>
        <taxon>Chordata</taxon>
        <taxon>Craniata</taxon>
        <taxon>Vertebrata</taxon>
        <taxon>Euteleostomi</taxon>
        <taxon>Mammalia</taxon>
        <taxon>Eutheria</taxon>
        <taxon>Laurasiatheria</taxon>
        <taxon>Perissodactyla</taxon>
        <taxon>Equidae</taxon>
        <taxon>Equus</taxon>
    </lineage>
</organism>
<evidence type="ECO:0000256" key="3">
    <source>
        <dbReference type="ARBA" id="ARBA00022483"/>
    </source>
</evidence>
<comment type="subcellular location">
    <subcellularLocation>
        <location evidence="6">Synapse</location>
    </subcellularLocation>
</comment>
<dbReference type="GO" id="GO:0006836">
    <property type="term" value="P:neurotransmitter transport"/>
    <property type="evidence" value="ECO:0007669"/>
    <property type="project" value="UniProtKB-KW"/>
</dbReference>
<sequence length="185" mass="21145">MAFMVKTMVGGQLKNLTGSLGGGEDKGDGDKSAAEAQGMSREEYEEYQKQLVEEKMERDAQFTQRKAERATLRSHFRDKYRLPKGLGFPARLPHLWNIKAAQWVRGSQRHGQEPKGMAAEQPSTRRTETAMERPSGDWRQTHTAERATESHRQREAEPIQLHPNMAPHMPTLTCSFKYSARAMRF</sequence>
<evidence type="ECO:0000256" key="6">
    <source>
        <dbReference type="ARBA" id="ARBA00034103"/>
    </source>
</evidence>
<keyword evidence="3" id="KW-0268">Exocytosis</keyword>
<protein>
    <submittedName>
        <fullName evidence="8">Lectin, mannose binding 1 like</fullName>
    </submittedName>
</protein>
<dbReference type="Pfam" id="PF05835">
    <property type="entry name" value="Synaphin"/>
    <property type="match status" value="1"/>
</dbReference>
<accession>A0A9L0T6F2</accession>
<evidence type="ECO:0000256" key="1">
    <source>
        <dbReference type="ARBA" id="ARBA00005396"/>
    </source>
</evidence>
<dbReference type="GO" id="GO:0045202">
    <property type="term" value="C:synapse"/>
    <property type="evidence" value="ECO:0007669"/>
    <property type="project" value="UniProtKB-SubCell"/>
</dbReference>
<reference evidence="8" key="3">
    <citation type="submission" date="2025-09" db="UniProtKB">
        <authorList>
            <consortium name="Ensembl"/>
        </authorList>
    </citation>
    <scope>IDENTIFICATION</scope>
    <source>
        <strain evidence="8">Thoroughbred</strain>
    </source>
</reference>
<reference evidence="8" key="2">
    <citation type="submission" date="2025-08" db="UniProtKB">
        <authorList>
            <consortium name="Ensembl"/>
        </authorList>
    </citation>
    <scope>IDENTIFICATION</scope>
    <source>
        <strain evidence="8">Thoroughbred</strain>
    </source>
</reference>
<feature type="compositionally biased region" description="Basic and acidic residues" evidence="7">
    <location>
        <begin position="123"/>
        <end position="155"/>
    </location>
</feature>
<dbReference type="GO" id="GO:0019905">
    <property type="term" value="F:syntaxin binding"/>
    <property type="evidence" value="ECO:0007669"/>
    <property type="project" value="InterPro"/>
</dbReference>
<dbReference type="PANTHER" id="PTHR16705:SF5">
    <property type="entry name" value="COMPLEXIN-3"/>
    <property type="match status" value="1"/>
</dbReference>
<dbReference type="Proteomes" id="UP000002281">
    <property type="component" value="Chromosome 1"/>
</dbReference>
<proteinExistence type="inferred from homology"/>
<dbReference type="GeneTree" id="ENSGT00940000161890"/>
<dbReference type="CDD" id="cd22809">
    <property type="entry name" value="Complexin_NTD_CPLX_III_IV"/>
    <property type="match status" value="1"/>
</dbReference>
<keyword evidence="2" id="KW-0813">Transport</keyword>
<evidence type="ECO:0000256" key="2">
    <source>
        <dbReference type="ARBA" id="ARBA00022448"/>
    </source>
</evidence>
<dbReference type="GO" id="GO:0006887">
    <property type="term" value="P:exocytosis"/>
    <property type="evidence" value="ECO:0007669"/>
    <property type="project" value="UniProtKB-KW"/>
</dbReference>
<dbReference type="Ensembl" id="ENSECAT00000136434.1">
    <property type="protein sequence ID" value="ENSECAP00000081852.1"/>
    <property type="gene ID" value="ENSECAG00000008951.4"/>
</dbReference>
<comment type="similarity">
    <text evidence="1">Belongs to the complexin/synaphin family.</text>
</comment>
<dbReference type="InterPro" id="IPR008849">
    <property type="entry name" value="Synaphin"/>
</dbReference>
<keyword evidence="9" id="KW-1185">Reference proteome</keyword>
<evidence type="ECO:0000256" key="5">
    <source>
        <dbReference type="ARBA" id="ARBA00023018"/>
    </source>
</evidence>
<feature type="region of interest" description="Disordered" evidence="7">
    <location>
        <begin position="14"/>
        <end position="47"/>
    </location>
</feature>